<accession>A0A1Q5TN08</accession>
<evidence type="ECO:0000313" key="2">
    <source>
        <dbReference type="EMBL" id="OKP01613.1"/>
    </source>
</evidence>
<evidence type="ECO:0000259" key="1">
    <source>
        <dbReference type="Pfam" id="PF18763"/>
    </source>
</evidence>
<keyword evidence="3" id="KW-1185">Reference proteome</keyword>
<dbReference type="InterPro" id="IPR041398">
    <property type="entry name" value="DdrB_dom"/>
</dbReference>
<dbReference type="Pfam" id="PF18763">
    <property type="entry name" value="ddrB-ParB"/>
    <property type="match status" value="1"/>
</dbReference>
<reference evidence="2 3" key="1">
    <citation type="submission" date="2016-09" db="EMBL/GenBank/DDBJ databases">
        <title>Xenorhabdus thuongxuanensis sp. nov. and Xenorhabdus eapokensis sp. nov., isolated from Steinernema species.</title>
        <authorList>
            <person name="Kaempfer P."/>
            <person name="Tobias N.J."/>
            <person name="Phan Ke L."/>
            <person name="Bode H.B."/>
            <person name="Glaeser S.P."/>
        </authorList>
    </citation>
    <scope>NUCLEOTIDE SEQUENCE [LARGE SCALE GENOMIC DNA]</scope>
    <source>
        <strain evidence="2 3">DL20</strain>
    </source>
</reference>
<dbReference type="AlphaFoldDB" id="A0A1Q5TN08"/>
<proteinExistence type="predicted"/>
<comment type="caution">
    <text evidence="2">The sequence shown here is derived from an EMBL/GenBank/DDBJ whole genome shotgun (WGS) entry which is preliminary data.</text>
</comment>
<gene>
    <name evidence="2" type="ORF">Xedl_02889</name>
</gene>
<protein>
    <recommendedName>
        <fullName evidence="1">DdrB-like domain-containing protein</fullName>
    </recommendedName>
</protein>
<dbReference type="EMBL" id="MKGQ01000023">
    <property type="protein sequence ID" value="OKP01613.1"/>
    <property type="molecule type" value="Genomic_DNA"/>
</dbReference>
<feature type="domain" description="DdrB-like" evidence="1">
    <location>
        <begin position="35"/>
        <end position="166"/>
    </location>
</feature>
<name>A0A1Q5TN08_9GAMM</name>
<sequence length="708" mass="78330">MTHTLATVQQQPSTAIANAVSKPEYGRVSYVSTIRGNKVKTAFNIVEASDLTISNHLSGRINEAYPQSLQPRDRTCFISQLQVNAIAKNLQPEQLADSALSGEGSPITGRDHIVESGNGRSMGIVKAYASGNADAYKDYLIQNATEYGLNRTLIADMERPVLIRVRLDEVDRAQFARDSNWPDTQNTDENRVTGFFESAPVGNTGVFRQAKSIRELIRNIRGITERNSGTLGKWVGQQLSEIITGHVPVNTGLQIIKSVIGKSKTEFQQNIHYMDLFTGSFTEVFNIKNTYVFREEFIKKVIFDGKGFDIKANIAAYLSANTPIDRYKSANALLDSIKPFFEKKRGDLFCGWSGSIMIQILSDSYQFPKFNELTRDAKTVPNELTLSPEAAESAHQQIITAGKAMMPNFDKALDTERAAIRDTVVTARFKTQLAGTGLYERGVDRIVTALENSRMGYGSCNGDGYQQVLNSVYGGIRDNISSLITPLLEPTHQRLNDIVTTLTELSPTTKTDAETWIKGIKISKTLINRYDAHYGSGVFKSDLIWAYRLAAGRLSTLKEIKLKSSGRSSANESGTISLNPQSPRATLAHELGHHFEFSNPKLLEVVKIFLDTHKMDDGRPSLIRLSDATGNNGFRQDEIAIRDSLSSPYIGKIYARSGRVEHITASEVFSSAFEYLFDKKNGAVSMLNNDGLIEFAIGAIKGVYDGLY</sequence>
<organism evidence="2 3">
    <name type="scientific">Xenorhabdus eapokensis</name>
    <dbReference type="NCBI Taxonomy" id="1873482"/>
    <lineage>
        <taxon>Bacteria</taxon>
        <taxon>Pseudomonadati</taxon>
        <taxon>Pseudomonadota</taxon>
        <taxon>Gammaproteobacteria</taxon>
        <taxon>Enterobacterales</taxon>
        <taxon>Morganellaceae</taxon>
        <taxon>Xenorhabdus</taxon>
    </lineage>
</organism>
<evidence type="ECO:0000313" key="3">
    <source>
        <dbReference type="Proteomes" id="UP000186268"/>
    </source>
</evidence>
<dbReference type="Proteomes" id="UP000186268">
    <property type="component" value="Unassembled WGS sequence"/>
</dbReference>
<dbReference type="OrthoDB" id="6636135at2"/>
<dbReference type="STRING" id="1873482.Xedl_02889"/>